<feature type="region of interest" description="Disordered" evidence="1">
    <location>
        <begin position="158"/>
        <end position="192"/>
    </location>
</feature>
<evidence type="ECO:0000313" key="3">
    <source>
        <dbReference type="Proteomes" id="UP000735302"/>
    </source>
</evidence>
<reference evidence="2 3" key="1">
    <citation type="journal article" date="2021" name="Elife">
        <title>Chloroplast acquisition without the gene transfer in kleptoplastic sea slugs, Plakobranchus ocellatus.</title>
        <authorList>
            <person name="Maeda T."/>
            <person name="Takahashi S."/>
            <person name="Yoshida T."/>
            <person name="Shimamura S."/>
            <person name="Takaki Y."/>
            <person name="Nagai Y."/>
            <person name="Toyoda A."/>
            <person name="Suzuki Y."/>
            <person name="Arimoto A."/>
            <person name="Ishii H."/>
            <person name="Satoh N."/>
            <person name="Nishiyama T."/>
            <person name="Hasebe M."/>
            <person name="Maruyama T."/>
            <person name="Minagawa J."/>
            <person name="Obokata J."/>
            <person name="Shigenobu S."/>
        </authorList>
    </citation>
    <scope>NUCLEOTIDE SEQUENCE [LARGE SCALE GENOMIC DNA]</scope>
</reference>
<sequence>MVLSKTSLYLRQQVSGLKHTEQSVIHYPLEGLTQAACECFTFMVGRIRRIPSGFELESPMPPSKMRNVHGGPNDIKKFKENMQARFRKPIGQHGDHAASSKTCPKFLEEQAILRYKAENGGTFQQARTAVVVEIHENISTRTFATAVKTQLRMKPAALLKDGGRSASSAPPKGKKPRMILRLSVPREQQKPK</sequence>
<organism evidence="2 3">
    <name type="scientific">Plakobranchus ocellatus</name>
    <dbReference type="NCBI Taxonomy" id="259542"/>
    <lineage>
        <taxon>Eukaryota</taxon>
        <taxon>Metazoa</taxon>
        <taxon>Spiralia</taxon>
        <taxon>Lophotrochozoa</taxon>
        <taxon>Mollusca</taxon>
        <taxon>Gastropoda</taxon>
        <taxon>Heterobranchia</taxon>
        <taxon>Euthyneura</taxon>
        <taxon>Panpulmonata</taxon>
        <taxon>Sacoglossa</taxon>
        <taxon>Placobranchoidea</taxon>
        <taxon>Plakobranchidae</taxon>
        <taxon>Plakobranchus</taxon>
    </lineage>
</organism>
<dbReference type="Proteomes" id="UP000735302">
    <property type="component" value="Unassembled WGS sequence"/>
</dbReference>
<gene>
    <name evidence="2" type="ORF">PoB_006268000</name>
</gene>
<evidence type="ECO:0000313" key="2">
    <source>
        <dbReference type="EMBL" id="GFO36175.1"/>
    </source>
</evidence>
<keyword evidence="3" id="KW-1185">Reference proteome</keyword>
<protein>
    <submittedName>
        <fullName evidence="2">Uncharacterized protein</fullName>
    </submittedName>
</protein>
<name>A0AAV4CWC6_9GAST</name>
<proteinExistence type="predicted"/>
<comment type="caution">
    <text evidence="2">The sequence shown here is derived from an EMBL/GenBank/DDBJ whole genome shotgun (WGS) entry which is preliminary data.</text>
</comment>
<evidence type="ECO:0000256" key="1">
    <source>
        <dbReference type="SAM" id="MobiDB-lite"/>
    </source>
</evidence>
<dbReference type="EMBL" id="BLXT01007044">
    <property type="protein sequence ID" value="GFO36175.1"/>
    <property type="molecule type" value="Genomic_DNA"/>
</dbReference>
<accession>A0AAV4CWC6</accession>
<dbReference type="AlphaFoldDB" id="A0AAV4CWC6"/>